<feature type="transmembrane region" description="Helical" evidence="1">
    <location>
        <begin position="21"/>
        <end position="39"/>
    </location>
</feature>
<evidence type="ECO:0000313" key="3">
    <source>
        <dbReference type="Proteomes" id="UP000002164"/>
    </source>
</evidence>
<reference evidence="2 3" key="1">
    <citation type="journal article" date="2008" name="J. Bacteriol.">
        <title>Complete genome sequence of the mosquitocidal bacterium Bacillus sphaericus C3-41 and comparison with those of closely related Bacillus species.</title>
        <authorList>
            <person name="Hu X."/>
            <person name="Fan W."/>
            <person name="Han B."/>
            <person name="Liu H."/>
            <person name="Zheng D."/>
            <person name="Li Q."/>
            <person name="Dong W."/>
            <person name="Yan J."/>
            <person name="Gao M."/>
            <person name="Berry C."/>
            <person name="Yuan Z."/>
        </authorList>
    </citation>
    <scope>NUCLEOTIDE SEQUENCE [LARGE SCALE GENOMIC DNA]</scope>
    <source>
        <strain evidence="2 3">C3-41</strain>
        <plasmid evidence="2 3">pBsph</plasmid>
    </source>
</reference>
<dbReference type="RefSeq" id="WP_012291807.1">
    <property type="nucleotide sequence ID" value="NC_010381.1"/>
</dbReference>
<geneLocation type="plasmid" evidence="2 3">
    <name>pBsph</name>
</geneLocation>
<evidence type="ECO:0000256" key="1">
    <source>
        <dbReference type="SAM" id="Phobius"/>
    </source>
</evidence>
<keyword evidence="2" id="KW-0614">Plasmid</keyword>
<gene>
    <name evidence="2" type="ordered locus">Bsph_p172</name>
</gene>
<keyword evidence="1" id="KW-0812">Transmembrane</keyword>
<dbReference type="EMBL" id="CP000818">
    <property type="protein sequence ID" value="ACA42400.1"/>
    <property type="molecule type" value="Genomic_DNA"/>
</dbReference>
<dbReference type="HOGENOM" id="CLU_2601819_0_0_9"/>
<keyword evidence="1" id="KW-1133">Transmembrane helix</keyword>
<dbReference type="AlphaFoldDB" id="B1I0P1"/>
<proteinExistence type="predicted"/>
<sequence length="79" mass="9248">MAMKKVSGFILNFTDEEFGGIRNFFVVFILMNWIFQFFINIKIGESLASAFGHSFFYALPLILTFAVVYVYIKKFIRND</sequence>
<feature type="transmembrane region" description="Helical" evidence="1">
    <location>
        <begin position="51"/>
        <end position="72"/>
    </location>
</feature>
<dbReference type="KEGG" id="lsp:Bsph_p172"/>
<protein>
    <submittedName>
        <fullName evidence="2">Uncharacterized protein</fullName>
    </submittedName>
</protein>
<dbReference type="EnsemblBacteria" id="ACA42400">
    <property type="protein sequence ID" value="ACA42400"/>
    <property type="gene ID" value="Bsph_p172"/>
</dbReference>
<accession>B1I0P1</accession>
<organism evidence="2 3">
    <name type="scientific">Lysinibacillus sphaericus (strain C3-41)</name>
    <dbReference type="NCBI Taxonomy" id="444177"/>
    <lineage>
        <taxon>Bacteria</taxon>
        <taxon>Bacillati</taxon>
        <taxon>Bacillota</taxon>
        <taxon>Bacilli</taxon>
        <taxon>Bacillales</taxon>
        <taxon>Bacillaceae</taxon>
        <taxon>Lysinibacillus</taxon>
    </lineage>
</organism>
<dbReference type="Proteomes" id="UP000002164">
    <property type="component" value="Plasmid pBsph"/>
</dbReference>
<evidence type="ECO:0000313" key="2">
    <source>
        <dbReference type="EMBL" id="ACA42400.1"/>
    </source>
</evidence>
<keyword evidence="1" id="KW-0472">Membrane</keyword>
<name>B1I0P1_LYSSC</name>